<feature type="region of interest" description="Disordered" evidence="1">
    <location>
        <begin position="181"/>
        <end position="215"/>
    </location>
</feature>
<accession>A0A9W8XJW2</accession>
<feature type="compositionally biased region" description="Low complexity" evidence="1">
    <location>
        <begin position="41"/>
        <end position="53"/>
    </location>
</feature>
<dbReference type="AlphaFoldDB" id="A0A9W8XJW2"/>
<feature type="region of interest" description="Disordered" evidence="1">
    <location>
        <begin position="113"/>
        <end position="140"/>
    </location>
</feature>
<dbReference type="Proteomes" id="UP001140513">
    <property type="component" value="Unassembled WGS sequence"/>
</dbReference>
<proteinExistence type="predicted"/>
<evidence type="ECO:0000256" key="1">
    <source>
        <dbReference type="SAM" id="MobiDB-lite"/>
    </source>
</evidence>
<comment type="caution">
    <text evidence="2">The sequence shown here is derived from an EMBL/GenBank/DDBJ whole genome shotgun (WGS) entry which is preliminary data.</text>
</comment>
<keyword evidence="3" id="KW-1185">Reference proteome</keyword>
<organism evidence="2 3">
    <name type="scientific">Didymosphaeria variabile</name>
    <dbReference type="NCBI Taxonomy" id="1932322"/>
    <lineage>
        <taxon>Eukaryota</taxon>
        <taxon>Fungi</taxon>
        <taxon>Dikarya</taxon>
        <taxon>Ascomycota</taxon>
        <taxon>Pezizomycotina</taxon>
        <taxon>Dothideomycetes</taxon>
        <taxon>Pleosporomycetidae</taxon>
        <taxon>Pleosporales</taxon>
        <taxon>Massarineae</taxon>
        <taxon>Didymosphaeriaceae</taxon>
        <taxon>Didymosphaeria</taxon>
    </lineage>
</organism>
<evidence type="ECO:0000313" key="2">
    <source>
        <dbReference type="EMBL" id="KAJ4351991.1"/>
    </source>
</evidence>
<feature type="compositionally biased region" description="Polar residues" evidence="1">
    <location>
        <begin position="54"/>
        <end position="71"/>
    </location>
</feature>
<dbReference type="EMBL" id="JAPEUX010000005">
    <property type="protein sequence ID" value="KAJ4351991.1"/>
    <property type="molecule type" value="Genomic_DNA"/>
</dbReference>
<gene>
    <name evidence="2" type="ORF">N0V89_007337</name>
</gene>
<name>A0A9W8XJW2_9PLEO</name>
<dbReference type="OrthoDB" id="3778454at2759"/>
<dbReference type="RefSeq" id="XP_056070347.1">
    <property type="nucleotide sequence ID" value="XM_056216100.1"/>
</dbReference>
<sequence length="336" mass="36647">MPRHMSPLDNDSSINHVTHLSGMTLADFTTQEPQLHLVEASSSSSKQPLQSPSTMNLTSKRSSRVSASTTKSQLRQTNSILVGMLQDIQNELVTHRAILLNIQNRVSTLEDESIASANKDGPQTTLRAPEGHDAPSKHNSKLLAPEASHWWQACKNFASNAEPPISAREFLKTPQRLSSFDLTWDAPNNPPLAPPDIDDIPPLSPASDKSDDSELVSPIGQNVFLGELSALGPNIAGPSGEVDVNIIERTVESDMKKFPAPPALQPAPGAKSAVVENEDLVAAIEPKLVGNSQQYFKGLKSLATYRALLKHKPSEKEHHVLIHFHRRKDVDHLRAA</sequence>
<dbReference type="GeneID" id="80910867"/>
<reference evidence="2" key="1">
    <citation type="submission" date="2022-10" db="EMBL/GenBank/DDBJ databases">
        <title>Tapping the CABI collections for fungal endophytes: first genome assemblies for Collariella, Neodidymelliopsis, Ascochyta clinopodiicola, Didymella pomorum, Didymosphaeria variabile, Neocosmospora piperis and Neocucurbitaria cava.</title>
        <authorList>
            <person name="Hill R."/>
        </authorList>
    </citation>
    <scope>NUCLEOTIDE SEQUENCE</scope>
    <source>
        <strain evidence="2">IMI 356815</strain>
    </source>
</reference>
<feature type="region of interest" description="Disordered" evidence="1">
    <location>
        <begin position="37"/>
        <end position="71"/>
    </location>
</feature>
<evidence type="ECO:0000313" key="3">
    <source>
        <dbReference type="Proteomes" id="UP001140513"/>
    </source>
</evidence>
<protein>
    <submittedName>
        <fullName evidence="2">Uncharacterized protein</fullName>
    </submittedName>
</protein>